<dbReference type="InterPro" id="IPR050366">
    <property type="entry name" value="BP-dependent_transpt_permease"/>
</dbReference>
<feature type="transmembrane region" description="Helical" evidence="9">
    <location>
        <begin position="195"/>
        <end position="218"/>
    </location>
</feature>
<evidence type="ECO:0000256" key="9">
    <source>
        <dbReference type="SAM" id="Phobius"/>
    </source>
</evidence>
<dbReference type="AlphaFoldDB" id="A0A645EYG6"/>
<comment type="subcellular location">
    <subcellularLocation>
        <location evidence="1">Cell membrane</location>
        <topology evidence="1">Multi-pass membrane protein</topology>
    </subcellularLocation>
</comment>
<evidence type="ECO:0000256" key="5">
    <source>
        <dbReference type="ARBA" id="ARBA00022856"/>
    </source>
</evidence>
<evidence type="ECO:0000313" key="11">
    <source>
        <dbReference type="EMBL" id="MPN06967.1"/>
    </source>
</evidence>
<dbReference type="PANTHER" id="PTHR43386">
    <property type="entry name" value="OLIGOPEPTIDE TRANSPORT SYSTEM PERMEASE PROTEIN APPC"/>
    <property type="match status" value="1"/>
</dbReference>
<dbReference type="InterPro" id="IPR000515">
    <property type="entry name" value="MetI-like"/>
</dbReference>
<protein>
    <submittedName>
        <fullName evidence="11">Oligopeptide transport system permease protein OppC</fullName>
    </submittedName>
</protein>
<evidence type="ECO:0000256" key="7">
    <source>
        <dbReference type="ARBA" id="ARBA00022989"/>
    </source>
</evidence>
<dbReference type="CDD" id="cd06261">
    <property type="entry name" value="TM_PBP2"/>
    <property type="match status" value="1"/>
</dbReference>
<sequence>MGTWFKGTDMWSCVWAGARLSLLLGVVVALIDTVLGIVIGAAWGYFKWLDPILIEFRNFVNNIPTLLLDILLMQMLMKYMSQYGFVIIVFLLCALGWLGLASFVRNQIIIIRNREYNIASQTLGSSSWTMISHNLLPYLISVIVTVVSTAIPEAISAEVGLAYFNLSFKISDGDITLGQVLTQAVKDNAWMSHPYLLLGPMIVMVPLTIAFFYLGLAISDATDPKSHR</sequence>
<dbReference type="SUPFAM" id="SSF161098">
    <property type="entry name" value="MetI-like"/>
    <property type="match status" value="1"/>
</dbReference>
<accession>A0A645EYG6</accession>
<organism evidence="11">
    <name type="scientific">bioreactor metagenome</name>
    <dbReference type="NCBI Taxonomy" id="1076179"/>
    <lineage>
        <taxon>unclassified sequences</taxon>
        <taxon>metagenomes</taxon>
        <taxon>ecological metagenomes</taxon>
    </lineage>
</organism>
<comment type="caution">
    <text evidence="11">The sequence shown here is derived from an EMBL/GenBank/DDBJ whole genome shotgun (WGS) entry which is preliminary data.</text>
</comment>
<evidence type="ECO:0000256" key="6">
    <source>
        <dbReference type="ARBA" id="ARBA00022927"/>
    </source>
</evidence>
<evidence type="ECO:0000256" key="3">
    <source>
        <dbReference type="ARBA" id="ARBA00022475"/>
    </source>
</evidence>
<keyword evidence="7 9" id="KW-1133">Transmembrane helix</keyword>
<dbReference type="EMBL" id="VSSQ01052921">
    <property type="protein sequence ID" value="MPN06967.1"/>
    <property type="molecule type" value="Genomic_DNA"/>
</dbReference>
<gene>
    <name evidence="11" type="primary">oppC_24</name>
    <name evidence="11" type="ORF">SDC9_154224</name>
</gene>
<keyword evidence="4 9" id="KW-0812">Transmembrane</keyword>
<evidence type="ECO:0000256" key="1">
    <source>
        <dbReference type="ARBA" id="ARBA00004651"/>
    </source>
</evidence>
<evidence type="ECO:0000256" key="2">
    <source>
        <dbReference type="ARBA" id="ARBA00022448"/>
    </source>
</evidence>
<evidence type="ECO:0000256" key="4">
    <source>
        <dbReference type="ARBA" id="ARBA00022692"/>
    </source>
</evidence>
<evidence type="ECO:0000259" key="10">
    <source>
        <dbReference type="PROSITE" id="PS50928"/>
    </source>
</evidence>
<reference evidence="11" key="1">
    <citation type="submission" date="2019-08" db="EMBL/GenBank/DDBJ databases">
        <authorList>
            <person name="Kucharzyk K."/>
            <person name="Murdoch R.W."/>
            <person name="Higgins S."/>
            <person name="Loffler F."/>
        </authorList>
    </citation>
    <scope>NUCLEOTIDE SEQUENCE</scope>
</reference>
<name>A0A645EYG6_9ZZZZ</name>
<keyword evidence="6" id="KW-0653">Protein transport</keyword>
<keyword evidence="5" id="KW-0571">Peptide transport</keyword>
<dbReference type="GO" id="GO:0015031">
    <property type="term" value="P:protein transport"/>
    <property type="evidence" value="ECO:0007669"/>
    <property type="project" value="UniProtKB-KW"/>
</dbReference>
<dbReference type="GO" id="GO:0015833">
    <property type="term" value="P:peptide transport"/>
    <property type="evidence" value="ECO:0007669"/>
    <property type="project" value="UniProtKB-KW"/>
</dbReference>
<dbReference type="GO" id="GO:0055085">
    <property type="term" value="P:transmembrane transport"/>
    <property type="evidence" value="ECO:0007669"/>
    <property type="project" value="InterPro"/>
</dbReference>
<feature type="domain" description="ABC transmembrane type-1" evidence="10">
    <location>
        <begin position="22"/>
        <end position="215"/>
    </location>
</feature>
<keyword evidence="2" id="KW-0813">Transport</keyword>
<keyword evidence="3" id="KW-1003">Cell membrane</keyword>
<dbReference type="GO" id="GO:0005886">
    <property type="term" value="C:plasma membrane"/>
    <property type="evidence" value="ECO:0007669"/>
    <property type="project" value="UniProtKB-SubCell"/>
</dbReference>
<evidence type="ECO:0000256" key="8">
    <source>
        <dbReference type="ARBA" id="ARBA00023136"/>
    </source>
</evidence>
<dbReference type="Gene3D" id="1.10.3720.10">
    <property type="entry name" value="MetI-like"/>
    <property type="match status" value="1"/>
</dbReference>
<proteinExistence type="predicted"/>
<dbReference type="PROSITE" id="PS50928">
    <property type="entry name" value="ABC_TM1"/>
    <property type="match status" value="1"/>
</dbReference>
<feature type="transmembrane region" description="Helical" evidence="9">
    <location>
        <begin position="135"/>
        <end position="155"/>
    </location>
</feature>
<dbReference type="Pfam" id="PF00528">
    <property type="entry name" value="BPD_transp_1"/>
    <property type="match status" value="1"/>
</dbReference>
<feature type="transmembrane region" description="Helical" evidence="9">
    <location>
        <begin position="20"/>
        <end position="46"/>
    </location>
</feature>
<feature type="transmembrane region" description="Helical" evidence="9">
    <location>
        <begin position="83"/>
        <end position="104"/>
    </location>
</feature>
<dbReference type="PANTHER" id="PTHR43386:SF24">
    <property type="entry name" value="OLIGOPEPTIDE TRANSPORT SYSTEM PERMEASE PROTEIN AMID"/>
    <property type="match status" value="1"/>
</dbReference>
<keyword evidence="8 9" id="KW-0472">Membrane</keyword>
<dbReference type="InterPro" id="IPR035906">
    <property type="entry name" value="MetI-like_sf"/>
</dbReference>